<evidence type="ECO:0000259" key="3">
    <source>
        <dbReference type="PROSITE" id="PS50110"/>
    </source>
</evidence>
<evidence type="ECO:0000256" key="2">
    <source>
        <dbReference type="SAM" id="MobiDB-lite"/>
    </source>
</evidence>
<dbReference type="Proteomes" id="UP001143486">
    <property type="component" value="Unassembled WGS sequence"/>
</dbReference>
<evidence type="ECO:0000313" key="5">
    <source>
        <dbReference type="Proteomes" id="UP001143486"/>
    </source>
</evidence>
<name>A0A9W6IL84_9PROT</name>
<comment type="caution">
    <text evidence="1">Lacks conserved residue(s) required for the propagation of feature annotation.</text>
</comment>
<comment type="caution">
    <text evidence="4">The sequence shown here is derived from an EMBL/GenBank/DDBJ whole genome shotgun (WGS) entry which is preliminary data.</text>
</comment>
<feature type="domain" description="Response regulatory" evidence="3">
    <location>
        <begin position="10"/>
        <end position="129"/>
    </location>
</feature>
<evidence type="ECO:0000313" key="4">
    <source>
        <dbReference type="EMBL" id="GLK52338.1"/>
    </source>
</evidence>
<feature type="region of interest" description="Disordered" evidence="2">
    <location>
        <begin position="324"/>
        <end position="355"/>
    </location>
</feature>
<protein>
    <recommendedName>
        <fullName evidence="3">Response regulatory domain-containing protein</fullName>
    </recommendedName>
</protein>
<keyword evidence="5" id="KW-1185">Reference proteome</keyword>
<dbReference type="GO" id="GO:0000160">
    <property type="term" value="P:phosphorelay signal transduction system"/>
    <property type="evidence" value="ECO:0007669"/>
    <property type="project" value="InterPro"/>
</dbReference>
<dbReference type="EMBL" id="BSFE01000004">
    <property type="protein sequence ID" value="GLK52338.1"/>
    <property type="molecule type" value="Genomic_DNA"/>
</dbReference>
<reference evidence="4" key="2">
    <citation type="submission" date="2023-01" db="EMBL/GenBank/DDBJ databases">
        <authorList>
            <person name="Sun Q."/>
            <person name="Evtushenko L."/>
        </authorList>
    </citation>
    <scope>NUCLEOTIDE SEQUENCE</scope>
    <source>
        <strain evidence="4">VKM B-1513</strain>
    </source>
</reference>
<dbReference type="Gene3D" id="3.40.50.2300">
    <property type="match status" value="1"/>
</dbReference>
<organism evidence="4 5">
    <name type="scientific">Maricaulis virginensis</name>
    <dbReference type="NCBI Taxonomy" id="144022"/>
    <lineage>
        <taxon>Bacteria</taxon>
        <taxon>Pseudomonadati</taxon>
        <taxon>Pseudomonadota</taxon>
        <taxon>Alphaproteobacteria</taxon>
        <taxon>Maricaulales</taxon>
        <taxon>Maricaulaceae</taxon>
        <taxon>Maricaulis</taxon>
    </lineage>
</organism>
<dbReference type="AlphaFoldDB" id="A0A9W6IL84"/>
<evidence type="ECO:0000256" key="1">
    <source>
        <dbReference type="PROSITE-ProRule" id="PRU00169"/>
    </source>
</evidence>
<feature type="compositionally biased region" description="Low complexity" evidence="2">
    <location>
        <begin position="324"/>
        <end position="349"/>
    </location>
</feature>
<reference evidence="4" key="1">
    <citation type="journal article" date="2014" name="Int. J. Syst. Evol. Microbiol.">
        <title>Complete genome sequence of Corynebacterium casei LMG S-19264T (=DSM 44701T), isolated from a smear-ripened cheese.</title>
        <authorList>
            <consortium name="US DOE Joint Genome Institute (JGI-PGF)"/>
            <person name="Walter F."/>
            <person name="Albersmeier A."/>
            <person name="Kalinowski J."/>
            <person name="Ruckert C."/>
        </authorList>
    </citation>
    <scope>NUCLEOTIDE SEQUENCE</scope>
    <source>
        <strain evidence="4">VKM B-1513</strain>
    </source>
</reference>
<dbReference type="InterPro" id="IPR011006">
    <property type="entry name" value="CheY-like_superfamily"/>
</dbReference>
<proteinExistence type="predicted"/>
<dbReference type="SUPFAM" id="SSF52172">
    <property type="entry name" value="CheY-like"/>
    <property type="match status" value="1"/>
</dbReference>
<dbReference type="RefSeq" id="WP_271186706.1">
    <property type="nucleotide sequence ID" value="NZ_BSFE01000004.1"/>
</dbReference>
<dbReference type="InterPro" id="IPR001789">
    <property type="entry name" value="Sig_transdc_resp-reg_receiver"/>
</dbReference>
<dbReference type="PROSITE" id="PS50110">
    <property type="entry name" value="RESPONSE_REGULATORY"/>
    <property type="match status" value="1"/>
</dbReference>
<sequence length="355" mass="39044">MAETDYARASVLLFDPVHVNQRTTRYALFEIGFRQIECVSSLREFKSTLAETAPALVVAETSATDTDIFNLVRAVRRGDLGNNPFSVMLLTTWSRDTSHIRKAIECGADDVIVRPFSTMFAEERVKTLIKNRKEFIVTSDYIGPDRRKDTERSSDAPPLKVPNFLQATVENDYEALNNANQWIREARETVTAERLRRLAMRIVITVELQMSKASGGDNPPVRLDVADLGRSARELKAQLIKANRREAAEVAEALIDQIRAMGDGSSVPASSLRLIKELSMGAYAAFANGETLERSKDEIGRTVTNLRKRLQAKADLAQRRAELAAEQAAASGEGGDATADGAGQDQSAGIKRAAM</sequence>
<gene>
    <name evidence="4" type="ORF">GCM10017621_18460</name>
</gene>
<accession>A0A9W6IL84</accession>